<keyword evidence="3" id="KW-1185">Reference proteome</keyword>
<dbReference type="AlphaFoldDB" id="A0A1R3SVV2"/>
<organism evidence="2 3">
    <name type="scientific">Proteiniphilum saccharofermentans</name>
    <dbReference type="NCBI Taxonomy" id="1642647"/>
    <lineage>
        <taxon>Bacteria</taxon>
        <taxon>Pseudomonadati</taxon>
        <taxon>Bacteroidota</taxon>
        <taxon>Bacteroidia</taxon>
        <taxon>Bacteroidales</taxon>
        <taxon>Dysgonomonadaceae</taxon>
        <taxon>Proteiniphilum</taxon>
    </lineage>
</organism>
<reference evidence="2 3" key="1">
    <citation type="submission" date="2016-08" db="EMBL/GenBank/DDBJ databases">
        <authorList>
            <person name="Seilhamer J.J."/>
        </authorList>
    </citation>
    <scope>NUCLEOTIDE SEQUENCE [LARGE SCALE GENOMIC DNA]</scope>
    <source>
        <strain evidence="2">M3/6</strain>
    </source>
</reference>
<name>A0A1R3SVV2_9BACT</name>
<feature type="transmembrane region" description="Helical" evidence="1">
    <location>
        <begin position="67"/>
        <end position="92"/>
    </location>
</feature>
<dbReference type="EMBL" id="LT605205">
    <property type="protein sequence ID" value="SCD20456.1"/>
    <property type="molecule type" value="Genomic_DNA"/>
</dbReference>
<protein>
    <submittedName>
        <fullName evidence="2">Putative membrane protein</fullName>
    </submittedName>
</protein>
<keyword evidence="1" id="KW-1133">Transmembrane helix</keyword>
<keyword evidence="1" id="KW-0812">Transmembrane</keyword>
<keyword evidence="1" id="KW-0472">Membrane</keyword>
<proteinExistence type="predicted"/>
<dbReference type="NCBIfam" id="TIGR04402">
    <property type="entry name" value="mob_CxxC_CxxC"/>
    <property type="match status" value="1"/>
</dbReference>
<dbReference type="Proteomes" id="UP000187464">
    <property type="component" value="Chromosome I"/>
</dbReference>
<evidence type="ECO:0000313" key="2">
    <source>
        <dbReference type="EMBL" id="SCD20456.1"/>
    </source>
</evidence>
<evidence type="ECO:0000256" key="1">
    <source>
        <dbReference type="SAM" id="Phobius"/>
    </source>
</evidence>
<gene>
    <name evidence="2" type="ORF">PSM36_1636</name>
</gene>
<evidence type="ECO:0000313" key="3">
    <source>
        <dbReference type="Proteomes" id="UP000187464"/>
    </source>
</evidence>
<dbReference type="InterPro" id="IPR030914">
    <property type="entry name" value="Mob_CxxC_CxxC"/>
</dbReference>
<dbReference type="KEGG" id="psac:PSM36_1636"/>
<dbReference type="STRING" id="1642647.PSM36_1636"/>
<dbReference type="RefSeq" id="WP_076930482.1">
    <property type="nucleotide sequence ID" value="NZ_LT605205.1"/>
</dbReference>
<accession>A0A1R3SVV2</accession>
<feature type="transmembrane region" description="Helical" evidence="1">
    <location>
        <begin position="42"/>
        <end position="61"/>
    </location>
</feature>
<sequence>METEQQKIDKLRQECWNGALHTFGKGYIFDNRSKKYGRWVNLLKASGIVVPTAIGGTALAYGYNSDYLALAISLAVPLTIAQLIISVFAVVFKWDDEFAYSIEASQQYSVLADNFKKLGQFPPSTFDELEKEYNIENTKHKSRIEQDSKHYLKEWELRKGMRYALREFKRECYGCEEVPKSMKSTDCDICGQFKWYNLK</sequence>